<dbReference type="HOGENOM" id="CLU_051938_4_1_1"/>
<feature type="domain" description="Serine hydrolase" evidence="2">
    <location>
        <begin position="2"/>
        <end position="216"/>
    </location>
</feature>
<dbReference type="OrthoDB" id="414698at2759"/>
<dbReference type="Gene3D" id="3.40.50.1820">
    <property type="entry name" value="alpha/beta hydrolase"/>
    <property type="match status" value="1"/>
</dbReference>
<dbReference type="GO" id="GO:0019748">
    <property type="term" value="P:secondary metabolic process"/>
    <property type="evidence" value="ECO:0007669"/>
    <property type="project" value="TreeGrafter"/>
</dbReference>
<protein>
    <submittedName>
        <fullName evidence="3">Putative duf341 domain protein</fullName>
    </submittedName>
</protein>
<evidence type="ECO:0000313" key="3">
    <source>
        <dbReference type="EMBL" id="EMR64808.1"/>
    </source>
</evidence>
<proteinExistence type="predicted"/>
<sequence length="263" mass="28695">MRFLCLHGRGTCAKIFELQTTRLREQLQGHQFVFFDGPLLTEPGPGADAITDEYFAFIPEGASSDTDQCQELALGLVDFVRDNGPFDGVMGFSEGGITAAMLLAEDAKHPFAHFQCGIFFSAGPPLDPDVVRTGVLRCLDPATDGPVIAVPTAHFYGSNEDFPSLRVLSPLHPLYTKTWPKLDERLCDRLVDLCAPGSREVFEHDLGHAVPGEKSDKAISGALRAIQRTIDRAEGNMERMIQLTLMGSSEPRKGTKEAITAAF</sequence>
<dbReference type="eggNOG" id="KOG2551">
    <property type="taxonomic scope" value="Eukaryota"/>
</dbReference>
<evidence type="ECO:0000256" key="1">
    <source>
        <dbReference type="ARBA" id="ARBA00022801"/>
    </source>
</evidence>
<evidence type="ECO:0000313" key="4">
    <source>
        <dbReference type="Proteomes" id="UP000012174"/>
    </source>
</evidence>
<gene>
    <name evidence="3" type="ORF">UCREL1_8228</name>
</gene>
<reference evidence="4" key="1">
    <citation type="journal article" date="2013" name="Genome Announc.">
        <title>Draft genome sequence of the grapevine dieback fungus Eutypa lata UCR-EL1.</title>
        <authorList>
            <person name="Blanco-Ulate B."/>
            <person name="Rolshausen P.E."/>
            <person name="Cantu D."/>
        </authorList>
    </citation>
    <scope>NUCLEOTIDE SEQUENCE [LARGE SCALE GENOMIC DNA]</scope>
    <source>
        <strain evidence="4">UCR-EL1</strain>
    </source>
</reference>
<dbReference type="InterPro" id="IPR050593">
    <property type="entry name" value="LovG"/>
</dbReference>
<dbReference type="GO" id="GO:0005737">
    <property type="term" value="C:cytoplasm"/>
    <property type="evidence" value="ECO:0007669"/>
    <property type="project" value="TreeGrafter"/>
</dbReference>
<dbReference type="PANTHER" id="PTHR48070:SF6">
    <property type="entry name" value="ESTERASE OVCA2"/>
    <property type="match status" value="1"/>
</dbReference>
<dbReference type="GO" id="GO:0016787">
    <property type="term" value="F:hydrolase activity"/>
    <property type="evidence" value="ECO:0007669"/>
    <property type="project" value="UniProtKB-KW"/>
</dbReference>
<dbReference type="SUPFAM" id="SSF53474">
    <property type="entry name" value="alpha/beta-Hydrolases"/>
    <property type="match status" value="1"/>
</dbReference>
<accession>M7SKD5</accession>
<dbReference type="Pfam" id="PF03959">
    <property type="entry name" value="FSH1"/>
    <property type="match status" value="1"/>
</dbReference>
<name>M7SKD5_EUTLA</name>
<dbReference type="GO" id="GO:0005634">
    <property type="term" value="C:nucleus"/>
    <property type="evidence" value="ECO:0007669"/>
    <property type="project" value="TreeGrafter"/>
</dbReference>
<keyword evidence="1" id="KW-0378">Hydrolase</keyword>
<dbReference type="KEGG" id="ela:UCREL1_8228"/>
<dbReference type="InterPro" id="IPR029058">
    <property type="entry name" value="AB_hydrolase_fold"/>
</dbReference>
<dbReference type="InterPro" id="IPR005645">
    <property type="entry name" value="FSH-like_dom"/>
</dbReference>
<dbReference type="AlphaFoldDB" id="M7SKD5"/>
<evidence type="ECO:0000259" key="2">
    <source>
        <dbReference type="Pfam" id="PF03959"/>
    </source>
</evidence>
<dbReference type="PANTHER" id="PTHR48070">
    <property type="entry name" value="ESTERASE OVCA2"/>
    <property type="match status" value="1"/>
</dbReference>
<keyword evidence="4" id="KW-1185">Reference proteome</keyword>
<dbReference type="Proteomes" id="UP000012174">
    <property type="component" value="Unassembled WGS sequence"/>
</dbReference>
<dbReference type="OMA" id="WPKLDER"/>
<organism evidence="3 4">
    <name type="scientific">Eutypa lata (strain UCR-EL1)</name>
    <name type="common">Grapevine dieback disease fungus</name>
    <name type="synonym">Eutypa armeniacae</name>
    <dbReference type="NCBI Taxonomy" id="1287681"/>
    <lineage>
        <taxon>Eukaryota</taxon>
        <taxon>Fungi</taxon>
        <taxon>Dikarya</taxon>
        <taxon>Ascomycota</taxon>
        <taxon>Pezizomycotina</taxon>
        <taxon>Sordariomycetes</taxon>
        <taxon>Xylariomycetidae</taxon>
        <taxon>Xylariales</taxon>
        <taxon>Diatrypaceae</taxon>
        <taxon>Eutypa</taxon>
    </lineage>
</organism>
<dbReference type="EMBL" id="KB706998">
    <property type="protein sequence ID" value="EMR64808.1"/>
    <property type="molecule type" value="Genomic_DNA"/>
</dbReference>